<keyword evidence="2" id="KW-1185">Reference proteome</keyword>
<accession>A0ABR5JYT4</accession>
<protein>
    <submittedName>
        <fullName evidence="1">Uncharacterized protein</fullName>
    </submittedName>
</protein>
<reference evidence="2" key="1">
    <citation type="submission" date="2015-07" db="EMBL/GenBank/DDBJ databases">
        <title>Fjat-14205 dsm 2895.</title>
        <authorList>
            <person name="Liu B."/>
            <person name="Wang J."/>
            <person name="Zhu Y."/>
            <person name="Liu G."/>
            <person name="Chen Q."/>
            <person name="Chen Z."/>
            <person name="Lan J."/>
            <person name="Che J."/>
            <person name="Ge C."/>
            <person name="Shi H."/>
            <person name="Pan Z."/>
            <person name="Liu X."/>
        </authorList>
    </citation>
    <scope>NUCLEOTIDE SEQUENCE [LARGE SCALE GENOMIC DNA]</scope>
    <source>
        <strain evidence="2">DSM 25560</strain>
    </source>
</reference>
<name>A0ABR5JYT4_9BACI</name>
<organism evidence="1 2">
    <name type="scientific">Lysinibacillus contaminans</name>
    <dbReference type="NCBI Taxonomy" id="1293441"/>
    <lineage>
        <taxon>Bacteria</taxon>
        <taxon>Bacillati</taxon>
        <taxon>Bacillota</taxon>
        <taxon>Bacilli</taxon>
        <taxon>Bacillales</taxon>
        <taxon>Bacillaceae</taxon>
        <taxon>Lysinibacillus</taxon>
    </lineage>
</organism>
<proteinExistence type="predicted"/>
<comment type="caution">
    <text evidence="1">The sequence shown here is derived from an EMBL/GenBank/DDBJ whole genome shotgun (WGS) entry which is preliminary data.</text>
</comment>
<evidence type="ECO:0000313" key="2">
    <source>
        <dbReference type="Proteomes" id="UP000050668"/>
    </source>
</evidence>
<sequence length="60" mass="6728">MIAMSKCMIETCWCMIDVLSCCIRSIGSDLTSEKESDFVHGGNFVIIEILNCRKIRGVNI</sequence>
<gene>
    <name evidence="1" type="ORF">AEA09_03270</name>
</gene>
<dbReference type="Proteomes" id="UP000050668">
    <property type="component" value="Unassembled WGS sequence"/>
</dbReference>
<evidence type="ECO:0000313" key="1">
    <source>
        <dbReference type="EMBL" id="KOS67673.1"/>
    </source>
</evidence>
<dbReference type="EMBL" id="LGRV01000003">
    <property type="protein sequence ID" value="KOS67673.1"/>
    <property type="molecule type" value="Genomic_DNA"/>
</dbReference>